<feature type="region of interest" description="Disordered" evidence="1">
    <location>
        <begin position="1"/>
        <end position="21"/>
    </location>
</feature>
<reference evidence="2" key="1">
    <citation type="submission" date="2021-06" db="EMBL/GenBank/DDBJ databases">
        <authorList>
            <person name="Hodson N. C."/>
            <person name="Mongue J. A."/>
            <person name="Jaron S. K."/>
        </authorList>
    </citation>
    <scope>NUCLEOTIDE SEQUENCE</scope>
</reference>
<organism evidence="2 3">
    <name type="scientific">Allacma fusca</name>
    <dbReference type="NCBI Taxonomy" id="39272"/>
    <lineage>
        <taxon>Eukaryota</taxon>
        <taxon>Metazoa</taxon>
        <taxon>Ecdysozoa</taxon>
        <taxon>Arthropoda</taxon>
        <taxon>Hexapoda</taxon>
        <taxon>Collembola</taxon>
        <taxon>Symphypleona</taxon>
        <taxon>Sminthuridae</taxon>
        <taxon>Allacma</taxon>
    </lineage>
</organism>
<protein>
    <submittedName>
        <fullName evidence="2">Uncharacterized protein</fullName>
    </submittedName>
</protein>
<dbReference type="EMBL" id="CAJVCH010386805">
    <property type="protein sequence ID" value="CAG7817150.1"/>
    <property type="molecule type" value="Genomic_DNA"/>
</dbReference>
<keyword evidence="3" id="KW-1185">Reference proteome</keyword>
<dbReference type="Proteomes" id="UP000708208">
    <property type="component" value="Unassembled WGS sequence"/>
</dbReference>
<name>A0A8J2PIW7_9HEXA</name>
<feature type="compositionally biased region" description="Basic and acidic residues" evidence="1">
    <location>
        <begin position="1"/>
        <end position="11"/>
    </location>
</feature>
<dbReference type="AlphaFoldDB" id="A0A8J2PIW7"/>
<proteinExistence type="predicted"/>
<evidence type="ECO:0000313" key="2">
    <source>
        <dbReference type="EMBL" id="CAG7817150.1"/>
    </source>
</evidence>
<evidence type="ECO:0000313" key="3">
    <source>
        <dbReference type="Proteomes" id="UP000708208"/>
    </source>
</evidence>
<accession>A0A8J2PIW7</accession>
<feature type="non-terminal residue" evidence="2">
    <location>
        <position position="1"/>
    </location>
</feature>
<comment type="caution">
    <text evidence="2">The sequence shown here is derived from an EMBL/GenBank/DDBJ whole genome shotgun (WGS) entry which is preliminary data.</text>
</comment>
<sequence>GPDELSNRGFKEYQGTHPRAE</sequence>
<evidence type="ECO:0000256" key="1">
    <source>
        <dbReference type="SAM" id="MobiDB-lite"/>
    </source>
</evidence>
<feature type="non-terminal residue" evidence="2">
    <location>
        <position position="21"/>
    </location>
</feature>
<gene>
    <name evidence="2" type="ORF">AFUS01_LOCUS27731</name>
</gene>